<evidence type="ECO:0000313" key="20">
    <source>
        <dbReference type="Proteomes" id="UP000192223"/>
    </source>
</evidence>
<name>A0A1W4XRL9_AGRPL</name>
<dbReference type="InterPro" id="IPR046451">
    <property type="entry name" value="HgmA_C"/>
</dbReference>
<comment type="pathway">
    <text evidence="3">Amino-acid degradation; L-phenylalanine degradation; acetoacetate and fumarate from L-phenylalanine: step 4/6.</text>
</comment>
<dbReference type="PANTHER" id="PTHR11056:SF0">
    <property type="entry name" value="HOMOGENTISATE 1,2-DIOXYGENASE"/>
    <property type="match status" value="1"/>
</dbReference>
<evidence type="ECO:0000256" key="8">
    <source>
        <dbReference type="ARBA" id="ARBA00022878"/>
    </source>
</evidence>
<reference evidence="21" key="1">
    <citation type="submission" date="2025-08" db="UniProtKB">
        <authorList>
            <consortium name="RefSeq"/>
        </authorList>
    </citation>
    <scope>IDENTIFICATION</scope>
    <source>
        <tissue evidence="21">Entire body</tissue>
    </source>
</reference>
<keyword evidence="10" id="KW-0560">Oxidoreductase</keyword>
<evidence type="ECO:0000256" key="11">
    <source>
        <dbReference type="ARBA" id="ARBA00023004"/>
    </source>
</evidence>
<feature type="binding site" evidence="17">
    <location>
        <position position="385"/>
    </location>
    <ligand>
        <name>homogentisate</name>
        <dbReference type="ChEBI" id="CHEBI:16169"/>
    </ligand>
</feature>
<dbReference type="GO" id="GO:0005737">
    <property type="term" value="C:cytoplasm"/>
    <property type="evidence" value="ECO:0007669"/>
    <property type="project" value="TreeGrafter"/>
</dbReference>
<feature type="active site" description="Proton acceptor" evidence="16">
    <location>
        <position position="306"/>
    </location>
</feature>
<dbReference type="InterPro" id="IPR005708">
    <property type="entry name" value="Homogentis_dOase"/>
</dbReference>
<dbReference type="FunCoup" id="A0A1W4XRL9">
    <property type="interactions" value="64"/>
</dbReference>
<dbReference type="Pfam" id="PF20510">
    <property type="entry name" value="HgmA_N"/>
    <property type="match status" value="1"/>
</dbReference>
<dbReference type="GO" id="GO:0046872">
    <property type="term" value="F:metal ion binding"/>
    <property type="evidence" value="ECO:0007669"/>
    <property type="project" value="UniProtKB-KW"/>
</dbReference>
<accession>A0A1W4XRL9</accession>
<feature type="binding site" evidence="17">
    <location>
        <position position="349"/>
    </location>
    <ligand>
        <name>Fe cation</name>
        <dbReference type="ChEBI" id="CHEBI:24875"/>
    </ligand>
</feature>
<sequence length="454" mass="51544">MLSNREVCRPKQMKMSQVENLQYLRGFGSEFSSEDPRCPGALPKGQNSPQKCPYGLYAEQLSGSAFTAPRSDNRRTWLYRIRPSVGHKLYGQFPKGNVVHDWTECEPNPNQMRWKPFDLPSYGESVDFVEGLNTVCGAGDPKLKVGLAIHIYSCNVPMKNRGFYNADGDFLIVPQVGTLKITTEFGRLEIQPNEIVVIQQGMRFNVNVTGPSRGYILEIFGRHFVLPDLGPIGANGLANPRDFLTPVAWYEDRDEIYEIVSKYQGKLFVCEQDHSPFDVVAWHGNYVPYKYNLENFMVINSVSFDHCDPSIFTVLSCQSDQKGTAIADFVIFPPRWSVQEHTFRPPYYHRNCMSEFMGLILGQYEAKRDGFNPGGATLHSIMTPHGPDVKCFEQASNEELVPFRVADGTQAFMFESCLGLAVTKWGAKVCQKLDPDYFKCWQGLKKHFKEPEFV</sequence>
<keyword evidence="11 17" id="KW-0408">Iron</keyword>
<feature type="binding site" evidence="17">
    <location>
        <position position="364"/>
    </location>
    <ligand>
        <name>homogentisate</name>
        <dbReference type="ChEBI" id="CHEBI:16169"/>
    </ligand>
</feature>
<keyword evidence="8" id="KW-0828">Tyrosine catabolism</keyword>
<dbReference type="RefSeq" id="XP_018335123.1">
    <property type="nucleotide sequence ID" value="XM_018479621.1"/>
</dbReference>
<proteinExistence type="inferred from homology"/>
<evidence type="ECO:0000313" key="21">
    <source>
        <dbReference type="RefSeq" id="XP_018335123.1"/>
    </source>
</evidence>
<feature type="binding site" evidence="17">
    <location>
        <position position="355"/>
    </location>
    <ligand>
        <name>Fe cation</name>
        <dbReference type="ChEBI" id="CHEBI:24875"/>
    </ligand>
</feature>
<evidence type="ECO:0000256" key="14">
    <source>
        <dbReference type="ARBA" id="ARBA00030437"/>
    </source>
</evidence>
<dbReference type="Pfam" id="PF04209">
    <property type="entry name" value="HgmA_C"/>
    <property type="match status" value="1"/>
</dbReference>
<dbReference type="InterPro" id="IPR046452">
    <property type="entry name" value="HgmA_N"/>
</dbReference>
<dbReference type="STRING" id="224129.A0A1W4XRL9"/>
<evidence type="ECO:0000256" key="13">
    <source>
        <dbReference type="ARBA" id="ARBA00030235"/>
    </source>
</evidence>
<protein>
    <recommendedName>
        <fullName evidence="6">Homogentisate 1,2-dioxygenase</fullName>
        <ecNumber evidence="5">1.13.11.5</ecNumber>
    </recommendedName>
    <alternativeName>
        <fullName evidence="13">Homogentisate oxygenase</fullName>
    </alternativeName>
    <alternativeName>
        <fullName evidence="14">Homogentisic acid oxidase</fullName>
    </alternativeName>
    <alternativeName>
        <fullName evidence="15">Homogentisicase</fullName>
    </alternativeName>
</protein>
<feature type="domain" description="Homogentisate 1,2-dioxygenase C-terminal" evidence="18">
    <location>
        <begin position="295"/>
        <end position="448"/>
    </location>
</feature>
<evidence type="ECO:0000259" key="19">
    <source>
        <dbReference type="Pfam" id="PF20510"/>
    </source>
</evidence>
<feature type="domain" description="Homogentisate 1,2-dioxygenase N-terminal" evidence="19">
    <location>
        <begin position="22"/>
        <end position="293"/>
    </location>
</feature>
<evidence type="ECO:0000256" key="1">
    <source>
        <dbReference type="ARBA" id="ARBA00000076"/>
    </source>
</evidence>
<dbReference type="UniPathway" id="UPA00139">
    <property type="reaction ID" value="UER00339"/>
</dbReference>
<dbReference type="Proteomes" id="UP000192223">
    <property type="component" value="Unplaced"/>
</dbReference>
<dbReference type="Gene3D" id="2.60.120.10">
    <property type="entry name" value="Jelly Rolls"/>
    <property type="match status" value="1"/>
</dbReference>
<evidence type="ECO:0000256" key="5">
    <source>
        <dbReference type="ARBA" id="ARBA00013127"/>
    </source>
</evidence>
<comment type="similarity">
    <text evidence="4">Belongs to the homogentisate dioxygenase family.</text>
</comment>
<dbReference type="KEGG" id="apln:108744021"/>
<dbReference type="InParanoid" id="A0A1W4XRL9"/>
<evidence type="ECO:0000256" key="4">
    <source>
        <dbReference type="ARBA" id="ARBA00007757"/>
    </source>
</evidence>
<dbReference type="PANTHER" id="PTHR11056">
    <property type="entry name" value="HOMOGENTISATE 1,2-DIOXYGENASE"/>
    <property type="match status" value="1"/>
</dbReference>
<organism evidence="20 21">
    <name type="scientific">Agrilus planipennis</name>
    <name type="common">Emerald ash borer</name>
    <name type="synonym">Agrilus marcopoli</name>
    <dbReference type="NCBI Taxonomy" id="224129"/>
    <lineage>
        <taxon>Eukaryota</taxon>
        <taxon>Metazoa</taxon>
        <taxon>Ecdysozoa</taxon>
        <taxon>Arthropoda</taxon>
        <taxon>Hexapoda</taxon>
        <taxon>Insecta</taxon>
        <taxon>Pterygota</taxon>
        <taxon>Neoptera</taxon>
        <taxon>Endopterygota</taxon>
        <taxon>Coleoptera</taxon>
        <taxon>Polyphaga</taxon>
        <taxon>Elateriformia</taxon>
        <taxon>Buprestoidea</taxon>
        <taxon>Buprestidae</taxon>
        <taxon>Agrilinae</taxon>
        <taxon>Agrilus</taxon>
    </lineage>
</organism>
<dbReference type="NCBIfam" id="TIGR01015">
    <property type="entry name" value="hmgA"/>
    <property type="match status" value="1"/>
</dbReference>
<dbReference type="InterPro" id="IPR011051">
    <property type="entry name" value="RmlC_Cupin_sf"/>
</dbReference>
<dbReference type="GO" id="GO:0006559">
    <property type="term" value="P:L-phenylalanine catabolic process"/>
    <property type="evidence" value="ECO:0007669"/>
    <property type="project" value="UniProtKB-UniPathway"/>
</dbReference>
<evidence type="ECO:0000256" key="16">
    <source>
        <dbReference type="PIRSR" id="PIRSR605708-1"/>
    </source>
</evidence>
<dbReference type="CDD" id="cd07000">
    <property type="entry name" value="cupin_HGO_N"/>
    <property type="match status" value="1"/>
</dbReference>
<evidence type="ECO:0000256" key="2">
    <source>
        <dbReference type="ARBA" id="ARBA00001962"/>
    </source>
</evidence>
<dbReference type="GO" id="GO:0004411">
    <property type="term" value="F:homogentisate 1,2-dioxygenase activity"/>
    <property type="evidence" value="ECO:0007669"/>
    <property type="project" value="UniProtKB-EC"/>
</dbReference>
<evidence type="ECO:0000256" key="6">
    <source>
        <dbReference type="ARBA" id="ARBA00018757"/>
    </source>
</evidence>
<keyword evidence="7 17" id="KW-0479">Metal-binding</keyword>
<feature type="binding site" evidence="17">
    <location>
        <position position="385"/>
    </location>
    <ligand>
        <name>Fe cation</name>
        <dbReference type="ChEBI" id="CHEBI:24875"/>
    </ligand>
</feature>
<evidence type="ECO:0000259" key="18">
    <source>
        <dbReference type="Pfam" id="PF04209"/>
    </source>
</evidence>
<dbReference type="AlphaFoldDB" id="A0A1W4XRL9"/>
<evidence type="ECO:0000256" key="15">
    <source>
        <dbReference type="ARBA" id="ARBA00033225"/>
    </source>
</evidence>
<evidence type="ECO:0000256" key="9">
    <source>
        <dbReference type="ARBA" id="ARBA00022964"/>
    </source>
</evidence>
<dbReference type="FunFam" id="2.60.120.10:FF:000026">
    <property type="entry name" value="Homogentisate 1,2-dioxygenase"/>
    <property type="match status" value="1"/>
</dbReference>
<dbReference type="GeneID" id="108744021"/>
<evidence type="ECO:0000256" key="12">
    <source>
        <dbReference type="ARBA" id="ARBA00023232"/>
    </source>
</evidence>
<keyword evidence="20" id="KW-1185">Reference proteome</keyword>
<evidence type="ECO:0000256" key="10">
    <source>
        <dbReference type="ARBA" id="ARBA00023002"/>
    </source>
</evidence>
<dbReference type="InterPro" id="IPR014710">
    <property type="entry name" value="RmlC-like_jellyroll"/>
</dbReference>
<evidence type="ECO:0000256" key="17">
    <source>
        <dbReference type="PIRSR" id="PIRSR605708-2"/>
    </source>
</evidence>
<dbReference type="SUPFAM" id="SSF51182">
    <property type="entry name" value="RmlC-like cupins"/>
    <property type="match status" value="1"/>
</dbReference>
<dbReference type="GO" id="GO:0006572">
    <property type="term" value="P:L-tyrosine catabolic process"/>
    <property type="evidence" value="ECO:0007669"/>
    <property type="project" value="UniProtKB-KW"/>
</dbReference>
<comment type="catalytic activity">
    <reaction evidence="1">
        <text>homogentisate + O2 = 4-maleylacetoacetate + H(+)</text>
        <dbReference type="Rhea" id="RHEA:15449"/>
        <dbReference type="ChEBI" id="CHEBI:15378"/>
        <dbReference type="ChEBI" id="CHEBI:15379"/>
        <dbReference type="ChEBI" id="CHEBI:16169"/>
        <dbReference type="ChEBI" id="CHEBI:17105"/>
        <dbReference type="EC" id="1.13.11.5"/>
    </reaction>
</comment>
<keyword evidence="12" id="KW-0585">Phenylalanine catabolism</keyword>
<dbReference type="EC" id="1.13.11.5" evidence="5"/>
<evidence type="ECO:0000256" key="3">
    <source>
        <dbReference type="ARBA" id="ARBA00004704"/>
    </source>
</evidence>
<dbReference type="OrthoDB" id="1689029at2759"/>
<comment type="cofactor">
    <cofactor evidence="2 17">
        <name>Fe cation</name>
        <dbReference type="ChEBI" id="CHEBI:24875"/>
    </cofactor>
</comment>
<evidence type="ECO:0000256" key="7">
    <source>
        <dbReference type="ARBA" id="ARBA00022723"/>
    </source>
</evidence>
<keyword evidence="9" id="KW-0223">Dioxygenase</keyword>
<gene>
    <name evidence="21" type="primary">LOC108744021</name>
</gene>